<accession>A0ABP0X8I7</accession>
<keyword evidence="3" id="KW-1185">Reference proteome</keyword>
<organism evidence="2 3">
    <name type="scientific">Sphagnum jensenii</name>
    <dbReference type="NCBI Taxonomy" id="128206"/>
    <lineage>
        <taxon>Eukaryota</taxon>
        <taxon>Viridiplantae</taxon>
        <taxon>Streptophyta</taxon>
        <taxon>Embryophyta</taxon>
        <taxon>Bryophyta</taxon>
        <taxon>Sphagnophytina</taxon>
        <taxon>Sphagnopsida</taxon>
        <taxon>Sphagnales</taxon>
        <taxon>Sphagnaceae</taxon>
        <taxon>Sphagnum</taxon>
    </lineage>
</organism>
<proteinExistence type="predicted"/>
<evidence type="ECO:0000313" key="3">
    <source>
        <dbReference type="Proteomes" id="UP001497444"/>
    </source>
</evidence>
<dbReference type="Proteomes" id="UP001497444">
    <property type="component" value="Chromosome 5"/>
</dbReference>
<protein>
    <submittedName>
        <fullName evidence="2">Uncharacterized protein</fullName>
    </submittedName>
</protein>
<sequence>MAMANSNFGSVSFSGQFDAGSDNSSVTEKLKGAVGLRSFSQSLMNTRNLQSRGIGGRKFVDIGGRDGASKIARSPQFSTLAFSGRLVKENDGSASRGLSLTNSSGIGLL</sequence>
<feature type="region of interest" description="Disordered" evidence="1">
    <location>
        <begin position="1"/>
        <end position="24"/>
    </location>
</feature>
<reference evidence="2" key="1">
    <citation type="submission" date="2024-02" db="EMBL/GenBank/DDBJ databases">
        <authorList>
            <consortium name="ELIXIR-Norway"/>
            <consortium name="Elixir Norway"/>
        </authorList>
    </citation>
    <scope>NUCLEOTIDE SEQUENCE</scope>
</reference>
<feature type="compositionally biased region" description="Polar residues" evidence="1">
    <location>
        <begin position="92"/>
        <end position="109"/>
    </location>
</feature>
<dbReference type="EMBL" id="OZ020100">
    <property type="protein sequence ID" value="CAK9273897.1"/>
    <property type="molecule type" value="Genomic_DNA"/>
</dbReference>
<evidence type="ECO:0000256" key="1">
    <source>
        <dbReference type="SAM" id="MobiDB-lite"/>
    </source>
</evidence>
<evidence type="ECO:0000313" key="2">
    <source>
        <dbReference type="EMBL" id="CAK9273897.1"/>
    </source>
</evidence>
<gene>
    <name evidence="2" type="ORF">CSSPJE1EN1_LOCUS19375</name>
</gene>
<name>A0ABP0X8I7_9BRYO</name>
<feature type="region of interest" description="Disordered" evidence="1">
    <location>
        <begin position="90"/>
        <end position="109"/>
    </location>
</feature>